<sequence>MLIHPWDAASEEEALAFVRASEFGHLIASGRGRDVPVVVPTQFLLADASTVLLHLARPNPVWAAIEENPAVLLSLAGDWAYVRGAWKALPGTGEDPRLGIPTTYYAAVQLVCHAEIVDDAEGKAEILRAQLARLDHGLADPAEHRRSLPGIRGLRLSIQKIDGKFKYGGNADEAHRRYVAERLAERGGPGDEAARAHLLRRLG</sequence>
<evidence type="ECO:0000313" key="2">
    <source>
        <dbReference type="Proteomes" id="UP000327011"/>
    </source>
</evidence>
<dbReference type="Proteomes" id="UP000327011">
    <property type="component" value="Unassembled WGS sequence"/>
</dbReference>
<proteinExistence type="predicted"/>
<evidence type="ECO:0000313" key="1">
    <source>
        <dbReference type="EMBL" id="KAA9380807.1"/>
    </source>
</evidence>
<accession>A0A5J5K9X6</accession>
<organism evidence="1 2">
    <name type="scientific">Microbispora cellulosiformans</name>
    <dbReference type="NCBI Taxonomy" id="2614688"/>
    <lineage>
        <taxon>Bacteria</taxon>
        <taxon>Bacillati</taxon>
        <taxon>Actinomycetota</taxon>
        <taxon>Actinomycetes</taxon>
        <taxon>Streptosporangiales</taxon>
        <taxon>Streptosporangiaceae</taxon>
        <taxon>Microbispora</taxon>
    </lineage>
</organism>
<keyword evidence="2" id="KW-1185">Reference proteome</keyword>
<name>A0A5J5K9X6_9ACTN</name>
<dbReference type="RefSeq" id="WP_150932166.1">
    <property type="nucleotide sequence ID" value="NZ_VYTZ01000002.1"/>
</dbReference>
<dbReference type="SUPFAM" id="SSF50475">
    <property type="entry name" value="FMN-binding split barrel"/>
    <property type="match status" value="1"/>
</dbReference>
<reference evidence="1 2" key="1">
    <citation type="submission" date="2019-09" db="EMBL/GenBank/DDBJ databases">
        <title>Screening of Novel Bioactive Compounds from Soil-Associated.</title>
        <authorList>
            <person name="Gong X."/>
        </authorList>
    </citation>
    <scope>NUCLEOTIDE SEQUENCE [LARGE SCALE GENOMIC DNA]</scope>
    <source>
        <strain evidence="1 2">Gxj-6</strain>
    </source>
</reference>
<comment type="caution">
    <text evidence="1">The sequence shown here is derived from an EMBL/GenBank/DDBJ whole genome shotgun (WGS) entry which is preliminary data.</text>
</comment>
<gene>
    <name evidence="1" type="ORF">F5972_06825</name>
</gene>
<dbReference type="Pfam" id="PF04299">
    <property type="entry name" value="FMN_bind_2"/>
    <property type="match status" value="1"/>
</dbReference>
<dbReference type="InterPro" id="IPR012349">
    <property type="entry name" value="Split_barrel_FMN-bd"/>
</dbReference>
<dbReference type="EMBL" id="VYTZ01000002">
    <property type="protein sequence ID" value="KAA9380807.1"/>
    <property type="molecule type" value="Genomic_DNA"/>
</dbReference>
<dbReference type="PANTHER" id="PTHR35802:SF1">
    <property type="entry name" value="PROTEASE SYNTHASE AND SPORULATION PROTEIN PAI 2"/>
    <property type="match status" value="1"/>
</dbReference>
<dbReference type="AlphaFoldDB" id="A0A5J5K9X6"/>
<dbReference type="InterPro" id="IPR007396">
    <property type="entry name" value="TR_PAI2-type"/>
</dbReference>
<dbReference type="Gene3D" id="2.30.110.10">
    <property type="entry name" value="Electron Transport, Fmn-binding Protein, Chain A"/>
    <property type="match status" value="1"/>
</dbReference>
<protein>
    <submittedName>
        <fullName evidence="1">FMN-binding negative transcriptional regulator</fullName>
    </submittedName>
</protein>
<dbReference type="PANTHER" id="PTHR35802">
    <property type="entry name" value="PROTEASE SYNTHASE AND SPORULATION PROTEIN PAI 2"/>
    <property type="match status" value="1"/>
</dbReference>